<feature type="transmembrane region" description="Helical" evidence="1">
    <location>
        <begin position="122"/>
        <end position="142"/>
    </location>
</feature>
<feature type="transmembrane region" description="Helical" evidence="1">
    <location>
        <begin position="180"/>
        <end position="206"/>
    </location>
</feature>
<evidence type="ECO:0000256" key="1">
    <source>
        <dbReference type="SAM" id="Phobius"/>
    </source>
</evidence>
<evidence type="ECO:0000313" key="2">
    <source>
        <dbReference type="EMBL" id="MSU07081.1"/>
    </source>
</evidence>
<dbReference type="Pfam" id="PF06161">
    <property type="entry name" value="DUF975"/>
    <property type="match status" value="1"/>
</dbReference>
<keyword evidence="1" id="KW-0472">Membrane</keyword>
<feature type="transmembrane region" description="Helical" evidence="1">
    <location>
        <begin position="53"/>
        <end position="83"/>
    </location>
</feature>
<dbReference type="PANTHER" id="PTHR40076:SF1">
    <property type="entry name" value="MEMBRANE PROTEIN"/>
    <property type="match status" value="1"/>
</dbReference>
<name>A0A7X2PDY6_9SPIO</name>
<evidence type="ECO:0000313" key="3">
    <source>
        <dbReference type="Proteomes" id="UP000460549"/>
    </source>
</evidence>
<gene>
    <name evidence="2" type="ORF">FYJ80_09935</name>
</gene>
<dbReference type="Proteomes" id="UP000460549">
    <property type="component" value="Unassembled WGS sequence"/>
</dbReference>
<organism evidence="2 3">
    <name type="scientific">Bullifex porci</name>
    <dbReference type="NCBI Taxonomy" id="2606638"/>
    <lineage>
        <taxon>Bacteria</taxon>
        <taxon>Pseudomonadati</taxon>
        <taxon>Spirochaetota</taxon>
        <taxon>Spirochaetia</taxon>
        <taxon>Spirochaetales</taxon>
        <taxon>Spirochaetaceae</taxon>
        <taxon>Bullifex</taxon>
    </lineage>
</organism>
<comment type="caution">
    <text evidence="2">The sequence shown here is derived from an EMBL/GenBank/DDBJ whole genome shotgun (WGS) entry which is preliminary data.</text>
</comment>
<dbReference type="RefSeq" id="WP_154426492.1">
    <property type="nucleotide sequence ID" value="NZ_JAQYGB010000023.1"/>
</dbReference>
<protein>
    <submittedName>
        <fullName evidence="2">DUF975 family protein</fullName>
    </submittedName>
</protein>
<reference evidence="2 3" key="1">
    <citation type="submission" date="2019-08" db="EMBL/GenBank/DDBJ databases">
        <title>In-depth cultivation of the pig gut microbiome towards novel bacterial diversity and tailored functional studies.</title>
        <authorList>
            <person name="Wylensek D."/>
            <person name="Hitch T.C.A."/>
            <person name="Clavel T."/>
        </authorList>
    </citation>
    <scope>NUCLEOTIDE SEQUENCE [LARGE SCALE GENOMIC DNA]</scope>
    <source>
        <strain evidence="2 3">NM-380-WT-3C1</strain>
    </source>
</reference>
<feature type="transmembrane region" description="Helical" evidence="1">
    <location>
        <begin position="20"/>
        <end position="41"/>
    </location>
</feature>
<dbReference type="PANTHER" id="PTHR40076">
    <property type="entry name" value="MEMBRANE PROTEIN-RELATED"/>
    <property type="match status" value="1"/>
</dbReference>
<proteinExistence type="predicted"/>
<keyword evidence="1" id="KW-0812">Transmembrane</keyword>
<keyword evidence="3" id="KW-1185">Reference proteome</keyword>
<dbReference type="EMBL" id="VUNN01000025">
    <property type="protein sequence ID" value="MSU07081.1"/>
    <property type="molecule type" value="Genomic_DNA"/>
</dbReference>
<keyword evidence="1" id="KW-1133">Transmembrane helix</keyword>
<accession>A0A7X2PDY6</accession>
<dbReference type="InterPro" id="IPR010380">
    <property type="entry name" value="DUF975"/>
</dbReference>
<dbReference type="AlphaFoldDB" id="A0A7X2PDY6"/>
<sequence length="227" mass="25935">MWLRKDLKLRAKEAVSRNYWKTVLVSALFSLIFSGGSFFTFKLGDADEIIDDIFYAFPFGLFFMFIAGLLLIAAVILFIIFIVNPLQVGISKFRINAINNLGNISDVGTGYDVSYKRNAETIFMMNLFIFLWSLLFIVPGIVKLYEYSMVPYIIAEDPNISRKDAFLKSKKMMSGNKWRAFVLTLSFIPWYILGALTFGVVTLLYVQPYHQLTSAALYEELKKNSIG</sequence>